<dbReference type="PANTHER" id="PTHR40396:SF1">
    <property type="entry name" value="ATPASE AAA-TYPE CORE DOMAIN-CONTAINING PROTEIN"/>
    <property type="match status" value="1"/>
</dbReference>
<dbReference type="Pfam" id="PF13304">
    <property type="entry name" value="AAA_21"/>
    <property type="match status" value="1"/>
</dbReference>
<dbReference type="Proteomes" id="UP001057142">
    <property type="component" value="Chromosome"/>
</dbReference>
<dbReference type="SUPFAM" id="SSF52540">
    <property type="entry name" value="P-loop containing nucleoside triphosphate hydrolases"/>
    <property type="match status" value="1"/>
</dbReference>
<name>A0AAX3RTJ9_9GAMM</name>
<sequence>MLIEFSVENYFSIKEKQTISLVSGKFKELTKNVYYPDDISNLGILKSAVIYGANAAGKSNLLLAVRSMVDIIIHSSSNNLGEPLPITSFKLSSKTINAPTEFEIVFIVDGVRYQYGFSATSDKIVDEWLFAYPKGRAQKWFERSWNDKTLEFDWDFGSYLLGEKQVWQKSTRDNALFLSTAVQLNSEQLKPLFSWFKNSIKLSGVSGWSNRFSASRCMDEYKSNILNFLKSADVGINDIFVKKEKFDPNEVPNEVPDELRKAIIESMSGEDLYDISTVHINDEGKEVRFSLGEESHGTQKLFALAGPWLDALDSGYTILIDELHDALHPKLVTYLVNLFNDEEFNKKGAQLIFSTHETSILNQNIFRRDQIWFCEKNELSETNIYPLTDYSPRKGRENLEASYLDGRYGALPFITRMEK</sequence>
<dbReference type="EMBL" id="CP116222">
    <property type="protein sequence ID" value="WFC05992.1"/>
    <property type="molecule type" value="Genomic_DNA"/>
</dbReference>
<evidence type="ECO:0000313" key="4">
    <source>
        <dbReference type="Proteomes" id="UP001057142"/>
    </source>
</evidence>
<evidence type="ECO:0000259" key="1">
    <source>
        <dbReference type="Pfam" id="PF13304"/>
    </source>
</evidence>
<dbReference type="InterPro" id="IPR027417">
    <property type="entry name" value="P-loop_NTPase"/>
</dbReference>
<dbReference type="Gene3D" id="3.40.50.300">
    <property type="entry name" value="P-loop containing nucleotide triphosphate hydrolases"/>
    <property type="match status" value="1"/>
</dbReference>
<reference evidence="2" key="1">
    <citation type="journal article" date="2022" name="Front. Microbiol.">
        <title>Identification of a novel aminoglycoside O-nucleotidyltransferase AadA33 in Providencia vermicola.</title>
        <authorList>
            <person name="Feng C."/>
            <person name="Gao M."/>
            <person name="Jiang W."/>
            <person name="Shi W."/>
            <person name="Li A."/>
            <person name="Liu S."/>
            <person name="Zhang L."/>
            <person name="Zhang X."/>
            <person name="Li Q."/>
            <person name="Lin H."/>
            <person name="Lu J."/>
            <person name="Li K."/>
            <person name="Zhang H."/>
            <person name="Hu Y."/>
            <person name="Bao Q."/>
            <person name="Lin X."/>
        </authorList>
    </citation>
    <scope>NUCLEOTIDE SEQUENCE</scope>
    <source>
        <strain evidence="2">P13</strain>
    </source>
</reference>
<organism evidence="3 5">
    <name type="scientific">Providencia vermicola</name>
    <dbReference type="NCBI Taxonomy" id="333965"/>
    <lineage>
        <taxon>Bacteria</taxon>
        <taxon>Pseudomonadati</taxon>
        <taxon>Pseudomonadota</taxon>
        <taxon>Gammaproteobacteria</taxon>
        <taxon>Enterobacterales</taxon>
        <taxon>Morganellaceae</taxon>
        <taxon>Providencia</taxon>
    </lineage>
</organism>
<feature type="domain" description="ATPase AAA-type core" evidence="1">
    <location>
        <begin position="48"/>
        <end position="362"/>
    </location>
</feature>
<keyword evidence="3" id="KW-0547">Nucleotide-binding</keyword>
<protein>
    <submittedName>
        <fullName evidence="3">ATP-binding protein</fullName>
    </submittedName>
</protein>
<evidence type="ECO:0000313" key="2">
    <source>
        <dbReference type="EMBL" id="USB37060.1"/>
    </source>
</evidence>
<dbReference type="AlphaFoldDB" id="A0AAX3RTJ9"/>
<evidence type="ECO:0000313" key="5">
    <source>
        <dbReference type="Proteomes" id="UP001222403"/>
    </source>
</evidence>
<proteinExistence type="predicted"/>
<dbReference type="InterPro" id="IPR003959">
    <property type="entry name" value="ATPase_AAA_core"/>
</dbReference>
<dbReference type="Proteomes" id="UP001222403">
    <property type="component" value="Chromosome"/>
</dbReference>
<dbReference type="PANTHER" id="PTHR40396">
    <property type="entry name" value="ATPASE-LIKE PROTEIN"/>
    <property type="match status" value="1"/>
</dbReference>
<dbReference type="RefSeq" id="WP_251464588.1">
    <property type="nucleotide sequence ID" value="NZ_CP097327.1"/>
</dbReference>
<dbReference type="GO" id="GO:0016887">
    <property type="term" value="F:ATP hydrolysis activity"/>
    <property type="evidence" value="ECO:0007669"/>
    <property type="project" value="InterPro"/>
</dbReference>
<dbReference type="GO" id="GO:0005524">
    <property type="term" value="F:ATP binding"/>
    <property type="evidence" value="ECO:0007669"/>
    <property type="project" value="UniProtKB-KW"/>
</dbReference>
<gene>
    <name evidence="2" type="ORF">M5J11_00630</name>
    <name evidence="3" type="ORF">PG365_14975</name>
</gene>
<evidence type="ECO:0000313" key="3">
    <source>
        <dbReference type="EMBL" id="WFC05992.1"/>
    </source>
</evidence>
<reference evidence="3" key="2">
    <citation type="submission" date="2023-01" db="EMBL/GenBank/DDBJ databases">
        <title>The prevalence of carbapenem-resistant bacteria in aquaculture in China and the genetic diversity of carbapenem-resistant genes.</title>
        <authorList>
            <person name="Wen R."/>
        </authorList>
    </citation>
    <scope>NUCLEOTIDE SEQUENCE</scope>
    <source>
        <strain evidence="3">PVA41-chromosome</strain>
    </source>
</reference>
<dbReference type="EMBL" id="CP097327">
    <property type="protein sequence ID" value="USB37060.1"/>
    <property type="molecule type" value="Genomic_DNA"/>
</dbReference>
<keyword evidence="4" id="KW-1185">Reference proteome</keyword>
<accession>A0AAX3RTJ9</accession>
<keyword evidence="3" id="KW-0067">ATP-binding</keyword>